<dbReference type="InterPro" id="IPR007396">
    <property type="entry name" value="TR_PAI2-type"/>
</dbReference>
<protein>
    <submittedName>
        <fullName evidence="1">FMN-binding negative transcriptional regulator</fullName>
    </submittedName>
</protein>
<dbReference type="RefSeq" id="WP_112748616.1">
    <property type="nucleotide sequence ID" value="NZ_QMFY01000011.1"/>
</dbReference>
<accession>A0A364XYL1</accession>
<evidence type="ECO:0000313" key="2">
    <source>
        <dbReference type="Proteomes" id="UP000251889"/>
    </source>
</evidence>
<comment type="caution">
    <text evidence="1">The sequence shown here is derived from an EMBL/GenBank/DDBJ whole genome shotgun (WGS) entry which is preliminary data.</text>
</comment>
<dbReference type="Gene3D" id="2.30.110.10">
    <property type="entry name" value="Electron Transport, Fmn-binding Protein, Chain A"/>
    <property type="match status" value="1"/>
</dbReference>
<reference evidence="1 2" key="1">
    <citation type="submission" date="2018-06" db="EMBL/GenBank/DDBJ databases">
        <title>Chryseolinea flavus sp. nov., a member of the phylum Bacteroidetes isolated from soil.</title>
        <authorList>
            <person name="Li Y."/>
            <person name="Wang J."/>
        </authorList>
    </citation>
    <scope>NUCLEOTIDE SEQUENCE [LARGE SCALE GENOMIC DNA]</scope>
    <source>
        <strain evidence="1 2">SDU1-6</strain>
    </source>
</reference>
<gene>
    <name evidence="1" type="ORF">DQQ10_19605</name>
</gene>
<proteinExistence type="predicted"/>
<dbReference type="EMBL" id="QMFY01000011">
    <property type="protein sequence ID" value="RAV99427.1"/>
    <property type="molecule type" value="Genomic_DNA"/>
</dbReference>
<dbReference type="AlphaFoldDB" id="A0A364XYL1"/>
<dbReference type="PANTHER" id="PTHR35802">
    <property type="entry name" value="PROTEASE SYNTHASE AND SPORULATION PROTEIN PAI 2"/>
    <property type="match status" value="1"/>
</dbReference>
<keyword evidence="2" id="KW-1185">Reference proteome</keyword>
<dbReference type="InterPro" id="IPR012349">
    <property type="entry name" value="Split_barrel_FMN-bd"/>
</dbReference>
<dbReference type="SUPFAM" id="SSF50475">
    <property type="entry name" value="FMN-binding split barrel"/>
    <property type="match status" value="1"/>
</dbReference>
<sequence length="204" mass="23237">MYTPNHFKQPDEAVTKSFIRENGFGTLISQVEGSLWASHIPMQLSADGSILSGHVSRGNKSWKSFENANEVLAIFQGPHTYISSSWYDHQNVPTWNYIAVHVYGSIRTIEGEELYQSLKDLLDTYEAHVEHPVTMESLSDEYVNQNLRALVGFQIEISRMEASYKLSQNRDAKNHQSIIKHLEQSNDANAHAIANEMKKHHPKN</sequence>
<dbReference type="PANTHER" id="PTHR35802:SF1">
    <property type="entry name" value="PROTEASE SYNTHASE AND SPORULATION PROTEIN PAI 2"/>
    <property type="match status" value="1"/>
</dbReference>
<dbReference type="Proteomes" id="UP000251889">
    <property type="component" value="Unassembled WGS sequence"/>
</dbReference>
<organism evidence="1 2">
    <name type="scientific">Pseudochryseolinea flava</name>
    <dbReference type="NCBI Taxonomy" id="2059302"/>
    <lineage>
        <taxon>Bacteria</taxon>
        <taxon>Pseudomonadati</taxon>
        <taxon>Bacteroidota</taxon>
        <taxon>Cytophagia</taxon>
        <taxon>Cytophagales</taxon>
        <taxon>Fulvivirgaceae</taxon>
        <taxon>Pseudochryseolinea</taxon>
    </lineage>
</organism>
<dbReference type="OrthoDB" id="9794948at2"/>
<name>A0A364XYL1_9BACT</name>
<dbReference type="PIRSF" id="PIRSF010372">
    <property type="entry name" value="PaiB"/>
    <property type="match status" value="1"/>
</dbReference>
<dbReference type="Pfam" id="PF04299">
    <property type="entry name" value="FMN_bind_2"/>
    <property type="match status" value="1"/>
</dbReference>
<evidence type="ECO:0000313" key="1">
    <source>
        <dbReference type="EMBL" id="RAV99427.1"/>
    </source>
</evidence>